<dbReference type="STRING" id="83765.SAMN05660284_01552"/>
<protein>
    <submittedName>
        <fullName evidence="2">Predicted metal-dependent hydrolase, TIM-barrel fold</fullName>
    </submittedName>
</protein>
<dbReference type="RefSeq" id="WP_091193967.1">
    <property type="nucleotide sequence ID" value="NZ_FOVE01000010.1"/>
</dbReference>
<dbReference type="Proteomes" id="UP000242869">
    <property type="component" value="Unassembled WGS sequence"/>
</dbReference>
<proteinExistence type="predicted"/>
<dbReference type="InterPro" id="IPR032466">
    <property type="entry name" value="Metal_Hydrolase"/>
</dbReference>
<accession>A0A1I4ZA42</accession>
<sequence>MQISRRAFGLGVLGTAAISTLPGCASSLMGSGEMAIDTHAHVFKRGLKLANVRRYAPDYDATLADYLQVLDANGMTHGVLVQPSFLGTDNSFMLEALRAEPRRLRGIAVVNPDIPVAELIEMAQAGVVGIRLNWVGGVRIPDFTSGPWPRFLANLVKLDWQVEIHREAKDLKAVMEPLLKAGVKVVVDHFGRPDGKLGVNDPGFRYLLSTAQTRRVWVKISGAYRNGKGGAGEATALAAIPLLKETFGLDRLVWGSDWPNTAFEKTITYPAMRKQLDSWLPDPAERKIVLAQTPAQLFRF</sequence>
<evidence type="ECO:0000313" key="2">
    <source>
        <dbReference type="EMBL" id="SFN47116.1"/>
    </source>
</evidence>
<dbReference type="PANTHER" id="PTHR35563">
    <property type="entry name" value="BARREL METAL-DEPENDENT HYDROLASE, PUTATIVE (AFU_ORTHOLOGUE AFUA_1G16240)-RELATED"/>
    <property type="match status" value="1"/>
</dbReference>
<dbReference type="GO" id="GO:0016787">
    <property type="term" value="F:hydrolase activity"/>
    <property type="evidence" value="ECO:0007669"/>
    <property type="project" value="UniProtKB-KW"/>
</dbReference>
<evidence type="ECO:0000313" key="3">
    <source>
        <dbReference type="Proteomes" id="UP000242869"/>
    </source>
</evidence>
<gene>
    <name evidence="2" type="ORF">SAMN05660284_01552</name>
</gene>
<reference evidence="3" key="1">
    <citation type="submission" date="2016-10" db="EMBL/GenBank/DDBJ databases">
        <authorList>
            <person name="Varghese N."/>
            <person name="Submissions S."/>
        </authorList>
    </citation>
    <scope>NUCLEOTIDE SEQUENCE [LARGE SCALE GENOMIC DNA]</scope>
    <source>
        <strain evidence="3">DSM 6150</strain>
    </source>
</reference>
<dbReference type="SUPFAM" id="SSF51556">
    <property type="entry name" value="Metallo-dependent hydrolases"/>
    <property type="match status" value="1"/>
</dbReference>
<feature type="domain" description="Amidohydrolase-related" evidence="1">
    <location>
        <begin position="36"/>
        <end position="300"/>
    </location>
</feature>
<keyword evidence="3" id="KW-1185">Reference proteome</keyword>
<name>A0A1I4ZA42_9NEIS</name>
<dbReference type="InterPro" id="IPR006680">
    <property type="entry name" value="Amidohydro-rel"/>
</dbReference>
<dbReference type="InterPro" id="IPR052358">
    <property type="entry name" value="Aro_Compnd_Degr_Hydrolases"/>
</dbReference>
<dbReference type="OrthoDB" id="9787654at2"/>
<evidence type="ECO:0000259" key="1">
    <source>
        <dbReference type="Pfam" id="PF04909"/>
    </source>
</evidence>
<dbReference type="Pfam" id="PF04909">
    <property type="entry name" value="Amidohydro_2"/>
    <property type="match status" value="1"/>
</dbReference>
<organism evidence="2 3">
    <name type="scientific">Formivibrio citricus</name>
    <dbReference type="NCBI Taxonomy" id="83765"/>
    <lineage>
        <taxon>Bacteria</taxon>
        <taxon>Pseudomonadati</taxon>
        <taxon>Pseudomonadota</taxon>
        <taxon>Betaproteobacteria</taxon>
        <taxon>Neisseriales</taxon>
        <taxon>Chitinibacteraceae</taxon>
        <taxon>Formivibrio</taxon>
    </lineage>
</organism>
<dbReference type="AlphaFoldDB" id="A0A1I4ZA42"/>
<dbReference type="EMBL" id="FOVE01000010">
    <property type="protein sequence ID" value="SFN47116.1"/>
    <property type="molecule type" value="Genomic_DNA"/>
</dbReference>
<dbReference type="Gene3D" id="3.20.20.140">
    <property type="entry name" value="Metal-dependent hydrolases"/>
    <property type="match status" value="1"/>
</dbReference>
<dbReference type="PANTHER" id="PTHR35563:SF2">
    <property type="entry name" value="BARREL METAL-DEPENDENT HYDROLASE, PUTATIVE (AFU_ORTHOLOGUE AFUA_1G16240)-RELATED"/>
    <property type="match status" value="1"/>
</dbReference>
<keyword evidence="2" id="KW-0378">Hydrolase</keyword>